<sequence length="60" mass="6801">MEPDASGRSESRFNFKELAGPGVPCRPQRLRDPQTYYMHGADCPYCLSGETLARKRHTSK</sequence>
<proteinExistence type="predicted"/>
<dbReference type="AlphaFoldDB" id="A0A5B0Q226"/>
<reference evidence="1 2" key="1">
    <citation type="submission" date="2019-05" db="EMBL/GenBank/DDBJ databases">
        <title>Emergence of the Ug99 lineage of the wheat stem rust pathogen through somatic hybridization.</title>
        <authorList>
            <person name="Li F."/>
            <person name="Upadhyaya N.M."/>
            <person name="Sperschneider J."/>
            <person name="Matny O."/>
            <person name="Nguyen-Phuc H."/>
            <person name="Mago R."/>
            <person name="Raley C."/>
            <person name="Miller M.E."/>
            <person name="Silverstein K.A.T."/>
            <person name="Henningsen E."/>
            <person name="Hirsch C.D."/>
            <person name="Visser B."/>
            <person name="Pretorius Z.A."/>
            <person name="Steffenson B.J."/>
            <person name="Schwessinger B."/>
            <person name="Dodds P.N."/>
            <person name="Figueroa M."/>
        </authorList>
    </citation>
    <scope>NUCLEOTIDE SEQUENCE [LARGE SCALE GENOMIC DNA]</scope>
    <source>
        <strain evidence="1">21-0</strain>
    </source>
</reference>
<protein>
    <submittedName>
        <fullName evidence="1">Uncharacterized protein</fullName>
    </submittedName>
</protein>
<dbReference type="Proteomes" id="UP000324748">
    <property type="component" value="Unassembled WGS sequence"/>
</dbReference>
<gene>
    <name evidence="1" type="ORF">PGT21_003457</name>
</gene>
<comment type="caution">
    <text evidence="1">The sequence shown here is derived from an EMBL/GenBank/DDBJ whole genome shotgun (WGS) entry which is preliminary data.</text>
</comment>
<organism evidence="1 2">
    <name type="scientific">Puccinia graminis f. sp. tritici</name>
    <dbReference type="NCBI Taxonomy" id="56615"/>
    <lineage>
        <taxon>Eukaryota</taxon>
        <taxon>Fungi</taxon>
        <taxon>Dikarya</taxon>
        <taxon>Basidiomycota</taxon>
        <taxon>Pucciniomycotina</taxon>
        <taxon>Pucciniomycetes</taxon>
        <taxon>Pucciniales</taxon>
        <taxon>Pucciniaceae</taxon>
        <taxon>Puccinia</taxon>
    </lineage>
</organism>
<name>A0A5B0Q226_PUCGR</name>
<keyword evidence="2" id="KW-1185">Reference proteome</keyword>
<dbReference type="EMBL" id="VSWC01000029">
    <property type="protein sequence ID" value="KAA1107129.1"/>
    <property type="molecule type" value="Genomic_DNA"/>
</dbReference>
<accession>A0A5B0Q226</accession>
<evidence type="ECO:0000313" key="1">
    <source>
        <dbReference type="EMBL" id="KAA1107129.1"/>
    </source>
</evidence>
<evidence type="ECO:0000313" key="2">
    <source>
        <dbReference type="Proteomes" id="UP000324748"/>
    </source>
</evidence>